<dbReference type="Proteomes" id="UP000324298">
    <property type="component" value="Unassembled WGS sequence"/>
</dbReference>
<feature type="domain" description="Mur ligase C-terminal" evidence="13">
    <location>
        <begin position="317"/>
        <end position="443"/>
    </location>
</feature>
<dbReference type="SUPFAM" id="SSF53244">
    <property type="entry name" value="MurD-like peptide ligases, peptide-binding domain"/>
    <property type="match status" value="1"/>
</dbReference>
<dbReference type="GO" id="GO:0071555">
    <property type="term" value="P:cell wall organization"/>
    <property type="evidence" value="ECO:0007669"/>
    <property type="project" value="UniProtKB-KW"/>
</dbReference>
<evidence type="ECO:0000256" key="7">
    <source>
        <dbReference type="ARBA" id="ARBA00022984"/>
    </source>
</evidence>
<dbReference type="AlphaFoldDB" id="A0A5A9XGP8"/>
<evidence type="ECO:0000259" key="14">
    <source>
        <dbReference type="Pfam" id="PF08245"/>
    </source>
</evidence>
<dbReference type="InterPro" id="IPR035911">
    <property type="entry name" value="MurE/MurF_N"/>
</dbReference>
<comment type="catalytic activity">
    <reaction evidence="10 11">
        <text>D-alanyl-D-alanine + UDP-N-acetyl-alpha-D-muramoyl-L-alanyl-gamma-D-glutamyl-meso-2,6-diaminopimelate + ATP = UDP-N-acetyl-alpha-D-muramoyl-L-alanyl-gamma-D-glutamyl-meso-2,6-diaminopimeloyl-D-alanyl-D-alanine + ADP + phosphate + H(+)</text>
        <dbReference type="Rhea" id="RHEA:28374"/>
        <dbReference type="ChEBI" id="CHEBI:15378"/>
        <dbReference type="ChEBI" id="CHEBI:30616"/>
        <dbReference type="ChEBI" id="CHEBI:43474"/>
        <dbReference type="ChEBI" id="CHEBI:57822"/>
        <dbReference type="ChEBI" id="CHEBI:61386"/>
        <dbReference type="ChEBI" id="CHEBI:83905"/>
        <dbReference type="ChEBI" id="CHEBI:456216"/>
        <dbReference type="EC" id="6.3.2.10"/>
    </reaction>
</comment>
<dbReference type="Gene3D" id="3.40.1190.10">
    <property type="entry name" value="Mur-like, catalytic domain"/>
    <property type="match status" value="1"/>
</dbReference>
<dbReference type="GO" id="GO:0051301">
    <property type="term" value="P:cell division"/>
    <property type="evidence" value="ECO:0007669"/>
    <property type="project" value="UniProtKB-KW"/>
</dbReference>
<evidence type="ECO:0000256" key="10">
    <source>
        <dbReference type="HAMAP-Rule" id="MF_02019"/>
    </source>
</evidence>
<dbReference type="OrthoDB" id="9801978at2"/>
<keyword evidence="9 10" id="KW-0961">Cell wall biogenesis/degradation</keyword>
<organism evidence="15 16">
    <name type="scientific">Oryzomonas rubra</name>
    <dbReference type="NCBI Taxonomy" id="2509454"/>
    <lineage>
        <taxon>Bacteria</taxon>
        <taxon>Pseudomonadati</taxon>
        <taxon>Thermodesulfobacteriota</taxon>
        <taxon>Desulfuromonadia</taxon>
        <taxon>Geobacterales</taxon>
        <taxon>Geobacteraceae</taxon>
        <taxon>Oryzomonas</taxon>
    </lineage>
</organism>
<dbReference type="PANTHER" id="PTHR43024">
    <property type="entry name" value="UDP-N-ACETYLMURAMOYL-TRIPEPTIDE--D-ALANYL-D-ALANINE LIGASE"/>
    <property type="match status" value="1"/>
</dbReference>
<feature type="domain" description="Mur ligase N-terminal catalytic" evidence="12">
    <location>
        <begin position="23"/>
        <end position="100"/>
    </location>
</feature>
<comment type="similarity">
    <text evidence="10">Belongs to the MurCDEF family. MurF subfamily.</text>
</comment>
<keyword evidence="16" id="KW-1185">Reference proteome</keyword>
<keyword evidence="5 10" id="KW-0067">ATP-binding</keyword>
<evidence type="ECO:0000259" key="13">
    <source>
        <dbReference type="Pfam" id="PF02875"/>
    </source>
</evidence>
<proteinExistence type="inferred from homology"/>
<dbReference type="InterPro" id="IPR005863">
    <property type="entry name" value="UDP-N-AcMur_synth"/>
</dbReference>
<comment type="pathway">
    <text evidence="10 11">Cell wall biogenesis; peptidoglycan biosynthesis.</text>
</comment>
<dbReference type="InterPro" id="IPR004101">
    <property type="entry name" value="Mur_ligase_C"/>
</dbReference>
<comment type="subcellular location">
    <subcellularLocation>
        <location evidence="10 11">Cytoplasm</location>
    </subcellularLocation>
</comment>
<evidence type="ECO:0000256" key="4">
    <source>
        <dbReference type="ARBA" id="ARBA00022741"/>
    </source>
</evidence>
<evidence type="ECO:0000259" key="12">
    <source>
        <dbReference type="Pfam" id="PF01225"/>
    </source>
</evidence>
<dbReference type="InterPro" id="IPR036565">
    <property type="entry name" value="Mur-like_cat_sf"/>
</dbReference>
<sequence>MFTAPEIAAATGGRIIGSAGTGVSAVSTDSRTVAPGELFVPLRGDRFDGHDFIAEVTAKGITMVLAEEKWLVHHVLPAGCSGVAVKDTLRALGDLAAAYRQRFDIPVIAVTGSNGKTTTKEMLATILEQLGPGLKTEGNLNNLIGMPQMMFRLRPEHHWAVLEMGMSEPGEIDRLAEIARPRVGIVLNALPAHLQSMGTVEAVASAKGELLHRISDGGLAVVNGDDSRVSSLGQNASARRISFGISRGEVRAKNIEHLGLEGESFLVVTPRGEFQLHLSAFGLHNVSNALAATAALLDKVPLDTIAEGLAAFRPYKGRFQLERLGEITLVDDSYNANPASMKAALETLAQIAPEGHRVALLGDMLELGGHEAEAHEGVGTVAGRNVDRLFLLGNLMNRHAAQAAIQAGLPAESVHCCQSHDELAEGVKRSLLPGDVILVKGSRGMTMERSAAILRQSMSHNEKG</sequence>
<keyword evidence="4 10" id="KW-0547">Nucleotide-binding</keyword>
<dbReference type="Gene3D" id="3.90.190.20">
    <property type="entry name" value="Mur ligase, C-terminal domain"/>
    <property type="match status" value="1"/>
</dbReference>
<accession>A0A5A9XGP8</accession>
<evidence type="ECO:0000256" key="6">
    <source>
        <dbReference type="ARBA" id="ARBA00022960"/>
    </source>
</evidence>
<dbReference type="UniPathway" id="UPA00219"/>
<dbReference type="Pfam" id="PF02875">
    <property type="entry name" value="Mur_ligase_C"/>
    <property type="match status" value="1"/>
</dbReference>
<reference evidence="15 16" key="1">
    <citation type="submission" date="2019-04" db="EMBL/GenBank/DDBJ databases">
        <title>Geobacter ruber sp. nov., ferric-reducing bacteria isolated from paddy soil.</title>
        <authorList>
            <person name="Xu Z."/>
            <person name="Masuda Y."/>
            <person name="Itoh H."/>
            <person name="Senoo K."/>
        </authorList>
    </citation>
    <scope>NUCLEOTIDE SEQUENCE [LARGE SCALE GENOMIC DNA]</scope>
    <source>
        <strain evidence="15 16">Red88</strain>
    </source>
</reference>
<dbReference type="EMBL" id="SRSD01000004">
    <property type="protein sequence ID" value="KAA0892216.1"/>
    <property type="molecule type" value="Genomic_DNA"/>
</dbReference>
<evidence type="ECO:0000313" key="16">
    <source>
        <dbReference type="Proteomes" id="UP000324298"/>
    </source>
</evidence>
<dbReference type="SUPFAM" id="SSF63418">
    <property type="entry name" value="MurE/MurF N-terminal domain"/>
    <property type="match status" value="1"/>
</dbReference>
<evidence type="ECO:0000256" key="3">
    <source>
        <dbReference type="ARBA" id="ARBA00022618"/>
    </source>
</evidence>
<evidence type="ECO:0000256" key="1">
    <source>
        <dbReference type="ARBA" id="ARBA00022490"/>
    </source>
</evidence>
<dbReference type="NCBIfam" id="TIGR01143">
    <property type="entry name" value="murF"/>
    <property type="match status" value="1"/>
</dbReference>
<comment type="caution">
    <text evidence="15">The sequence shown here is derived from an EMBL/GenBank/DDBJ whole genome shotgun (WGS) entry which is preliminary data.</text>
</comment>
<dbReference type="GO" id="GO:0005737">
    <property type="term" value="C:cytoplasm"/>
    <property type="evidence" value="ECO:0007669"/>
    <property type="project" value="UniProtKB-SubCell"/>
</dbReference>
<dbReference type="InterPro" id="IPR036615">
    <property type="entry name" value="Mur_ligase_C_dom_sf"/>
</dbReference>
<dbReference type="EC" id="6.3.2.10" evidence="10 11"/>
<dbReference type="InterPro" id="IPR013221">
    <property type="entry name" value="Mur_ligase_cen"/>
</dbReference>
<dbReference type="GO" id="GO:0005524">
    <property type="term" value="F:ATP binding"/>
    <property type="evidence" value="ECO:0007669"/>
    <property type="project" value="UniProtKB-UniRule"/>
</dbReference>
<keyword evidence="6 10" id="KW-0133">Cell shape</keyword>
<dbReference type="GO" id="GO:0009252">
    <property type="term" value="P:peptidoglycan biosynthetic process"/>
    <property type="evidence" value="ECO:0007669"/>
    <property type="project" value="UniProtKB-UniRule"/>
</dbReference>
<feature type="binding site" evidence="10">
    <location>
        <begin position="112"/>
        <end position="118"/>
    </location>
    <ligand>
        <name>ATP</name>
        <dbReference type="ChEBI" id="CHEBI:30616"/>
    </ligand>
</feature>
<dbReference type="Gene3D" id="3.40.1390.10">
    <property type="entry name" value="MurE/MurF, N-terminal domain"/>
    <property type="match status" value="1"/>
</dbReference>
<dbReference type="InterPro" id="IPR051046">
    <property type="entry name" value="MurCDEF_CellWall_CoF430Synth"/>
</dbReference>
<keyword evidence="3 10" id="KW-0132">Cell division</keyword>
<keyword evidence="1 10" id="KW-0963">Cytoplasm</keyword>
<dbReference type="PANTHER" id="PTHR43024:SF1">
    <property type="entry name" value="UDP-N-ACETYLMURAMOYL-TRIPEPTIDE--D-ALANYL-D-ALANINE LIGASE"/>
    <property type="match status" value="1"/>
</dbReference>
<evidence type="ECO:0000256" key="5">
    <source>
        <dbReference type="ARBA" id="ARBA00022840"/>
    </source>
</evidence>
<protein>
    <recommendedName>
        <fullName evidence="10 11">UDP-N-acetylmuramoyl-tripeptide--D-alanyl-D-alanine ligase</fullName>
        <ecNumber evidence="10 11">6.3.2.10</ecNumber>
    </recommendedName>
    <alternativeName>
        <fullName evidence="10">D-alanyl-D-alanine-adding enzyme</fullName>
    </alternativeName>
</protein>
<evidence type="ECO:0000313" key="15">
    <source>
        <dbReference type="EMBL" id="KAA0892216.1"/>
    </source>
</evidence>
<feature type="domain" description="Mur ligase central" evidence="14">
    <location>
        <begin position="110"/>
        <end position="295"/>
    </location>
</feature>
<gene>
    <name evidence="10" type="primary">murF</name>
    <name evidence="15" type="ORF">ET418_08435</name>
</gene>
<keyword evidence="2 10" id="KW-0436">Ligase</keyword>
<dbReference type="InterPro" id="IPR000713">
    <property type="entry name" value="Mur_ligase_N"/>
</dbReference>
<evidence type="ECO:0000256" key="11">
    <source>
        <dbReference type="RuleBase" id="RU004136"/>
    </source>
</evidence>
<evidence type="ECO:0000256" key="9">
    <source>
        <dbReference type="ARBA" id="ARBA00023316"/>
    </source>
</evidence>
<name>A0A5A9XGP8_9BACT</name>
<dbReference type="Pfam" id="PF01225">
    <property type="entry name" value="Mur_ligase"/>
    <property type="match status" value="1"/>
</dbReference>
<dbReference type="GO" id="GO:0008766">
    <property type="term" value="F:UDP-N-acetylmuramoylalanyl-D-glutamyl-2,6-diaminopimelate-D-alanyl-D-alanine ligase activity"/>
    <property type="evidence" value="ECO:0007669"/>
    <property type="project" value="RHEA"/>
</dbReference>
<keyword evidence="7 10" id="KW-0573">Peptidoglycan synthesis</keyword>
<evidence type="ECO:0000256" key="8">
    <source>
        <dbReference type="ARBA" id="ARBA00023306"/>
    </source>
</evidence>
<dbReference type="GO" id="GO:0008360">
    <property type="term" value="P:regulation of cell shape"/>
    <property type="evidence" value="ECO:0007669"/>
    <property type="project" value="UniProtKB-KW"/>
</dbReference>
<dbReference type="RefSeq" id="WP_149307153.1">
    <property type="nucleotide sequence ID" value="NZ_SRSD01000004.1"/>
</dbReference>
<evidence type="ECO:0000256" key="2">
    <source>
        <dbReference type="ARBA" id="ARBA00022598"/>
    </source>
</evidence>
<keyword evidence="8 10" id="KW-0131">Cell cycle</keyword>
<dbReference type="Pfam" id="PF08245">
    <property type="entry name" value="Mur_ligase_M"/>
    <property type="match status" value="1"/>
</dbReference>
<dbReference type="HAMAP" id="MF_02019">
    <property type="entry name" value="MurF"/>
    <property type="match status" value="1"/>
</dbReference>
<comment type="function">
    <text evidence="10 11">Involved in cell wall formation. Catalyzes the final step in the synthesis of UDP-N-acetylmuramoyl-pentapeptide, the precursor of murein.</text>
</comment>
<dbReference type="SUPFAM" id="SSF53623">
    <property type="entry name" value="MurD-like peptide ligases, catalytic domain"/>
    <property type="match status" value="1"/>
</dbReference>
<dbReference type="GO" id="GO:0047480">
    <property type="term" value="F:UDP-N-acetylmuramoyl-tripeptide-D-alanyl-D-alanine ligase activity"/>
    <property type="evidence" value="ECO:0007669"/>
    <property type="project" value="UniProtKB-UniRule"/>
</dbReference>